<accession>A0A2S5B2A4</accession>
<dbReference type="Proteomes" id="UP000237144">
    <property type="component" value="Unassembled WGS sequence"/>
</dbReference>
<dbReference type="AlphaFoldDB" id="A0A2S5B2A4"/>
<dbReference type="InterPro" id="IPR038222">
    <property type="entry name" value="DHHA2_dom_sf"/>
</dbReference>
<dbReference type="Gene3D" id="3.10.310.20">
    <property type="entry name" value="DHHA2 domain"/>
    <property type="match status" value="1"/>
</dbReference>
<feature type="region of interest" description="Disordered" evidence="1">
    <location>
        <begin position="66"/>
        <end position="88"/>
    </location>
</feature>
<feature type="chain" id="PRO_5015732698" description="DDH domain-containing protein" evidence="2">
    <location>
        <begin position="21"/>
        <end position="541"/>
    </location>
</feature>
<dbReference type="GO" id="GO:0004309">
    <property type="term" value="F:exopolyphosphatase activity"/>
    <property type="evidence" value="ECO:0007669"/>
    <property type="project" value="TreeGrafter"/>
</dbReference>
<dbReference type="InterPro" id="IPR001667">
    <property type="entry name" value="DDH_dom"/>
</dbReference>
<evidence type="ECO:0000313" key="4">
    <source>
        <dbReference type="EMBL" id="POY70886.1"/>
    </source>
</evidence>
<protein>
    <recommendedName>
        <fullName evidence="3">DDH domain-containing protein</fullName>
    </recommendedName>
</protein>
<dbReference type="PANTHER" id="PTHR12112:SF20">
    <property type="entry name" value="EXOPOLYPHOSPHATASE"/>
    <property type="match status" value="1"/>
</dbReference>
<evidence type="ECO:0000256" key="1">
    <source>
        <dbReference type="SAM" id="MobiDB-lite"/>
    </source>
</evidence>
<feature type="domain" description="DDH" evidence="3">
    <location>
        <begin position="109"/>
        <end position="268"/>
    </location>
</feature>
<dbReference type="GO" id="GO:0005737">
    <property type="term" value="C:cytoplasm"/>
    <property type="evidence" value="ECO:0007669"/>
    <property type="project" value="TreeGrafter"/>
</dbReference>
<dbReference type="SUPFAM" id="SSF64182">
    <property type="entry name" value="DHH phosphoesterases"/>
    <property type="match status" value="1"/>
</dbReference>
<comment type="caution">
    <text evidence="4">The sequence shown here is derived from an EMBL/GenBank/DDBJ whole genome shotgun (WGS) entry which is preliminary data.</text>
</comment>
<reference evidence="4 5" key="1">
    <citation type="journal article" date="2018" name="Front. Microbiol.">
        <title>Prospects for Fungal Bioremediation of Acidic Radioactive Waste Sites: Characterization and Genome Sequence of Rhodotorula taiwanensis MD1149.</title>
        <authorList>
            <person name="Tkavc R."/>
            <person name="Matrosova V.Y."/>
            <person name="Grichenko O.E."/>
            <person name="Gostincar C."/>
            <person name="Volpe R.P."/>
            <person name="Klimenkova P."/>
            <person name="Gaidamakova E.K."/>
            <person name="Zhou C.E."/>
            <person name="Stewart B.J."/>
            <person name="Lyman M.G."/>
            <person name="Malfatti S.A."/>
            <person name="Rubinfeld B."/>
            <person name="Courtot M."/>
            <person name="Singh J."/>
            <person name="Dalgard C.L."/>
            <person name="Hamilton T."/>
            <person name="Frey K.G."/>
            <person name="Gunde-Cimerman N."/>
            <person name="Dugan L."/>
            <person name="Daly M.J."/>
        </authorList>
    </citation>
    <scope>NUCLEOTIDE SEQUENCE [LARGE SCALE GENOMIC DNA]</scope>
    <source>
        <strain evidence="4 5">MD1149</strain>
    </source>
</reference>
<evidence type="ECO:0000259" key="3">
    <source>
        <dbReference type="Pfam" id="PF01368"/>
    </source>
</evidence>
<dbReference type="Pfam" id="PF01368">
    <property type="entry name" value="DHH"/>
    <property type="match status" value="1"/>
</dbReference>
<gene>
    <name evidence="4" type="ORF">BMF94_6063</name>
</gene>
<evidence type="ECO:0000256" key="2">
    <source>
        <dbReference type="SAM" id="SignalP"/>
    </source>
</evidence>
<feature type="compositionally biased region" description="Acidic residues" evidence="1">
    <location>
        <begin position="66"/>
        <end position="78"/>
    </location>
</feature>
<dbReference type="EMBL" id="PJQD01000096">
    <property type="protein sequence ID" value="POY70886.1"/>
    <property type="molecule type" value="Genomic_DNA"/>
</dbReference>
<organism evidence="4 5">
    <name type="scientific">Rhodotorula taiwanensis</name>
    <dbReference type="NCBI Taxonomy" id="741276"/>
    <lineage>
        <taxon>Eukaryota</taxon>
        <taxon>Fungi</taxon>
        <taxon>Dikarya</taxon>
        <taxon>Basidiomycota</taxon>
        <taxon>Pucciniomycotina</taxon>
        <taxon>Microbotryomycetes</taxon>
        <taxon>Sporidiobolales</taxon>
        <taxon>Sporidiobolaceae</taxon>
        <taxon>Rhodotorula</taxon>
    </lineage>
</organism>
<dbReference type="PANTHER" id="PTHR12112">
    <property type="entry name" value="BNIP - RELATED"/>
    <property type="match status" value="1"/>
</dbReference>
<dbReference type="STRING" id="741276.A0A2S5B2A4"/>
<dbReference type="InterPro" id="IPR038763">
    <property type="entry name" value="DHH_sf"/>
</dbReference>
<feature type="signal peptide" evidence="2">
    <location>
        <begin position="1"/>
        <end position="20"/>
    </location>
</feature>
<keyword evidence="5" id="KW-1185">Reference proteome</keyword>
<sequence>MRSTALLLSATALLSAVLIASPLERNTVVFAEPNVQAVLSDSPTDLWQQSFQAESSVDEYWDEQDELATGDGDDDDEGSTGTGHLSQWSRQNKEDFIADLKNNDADDWIIVMGNEAGDLDSLVSAMALSYMYNHLDKPQKAVALLQTEQGAQSPGICASSDNSLIPPFADALDLRPENALALHYARMSSGHRDLLTIDELPIKPNDLWHRIKGIALVDHNVPRAIWDKAEIVAIIDHHDDRGVANETANPRIVELAGSCSSLVTRYLLDQLPGASSAYPIPTDAGELEVLDTDPVGAEAIDLAGEPELNVHGPLPKELIELILRTIAIDTDALKKDSSKFVDRYTASRLFPRSSWKHRKMKDVMSILDDDMTQSRKALGGLDLRSLLRRDWKGDSIQTKSKKYPSISIGFASAPVSLEEQIERTPEKTVPEWFAWTSEIQADVTVALSNFKDKKTGEKYRQLALVVAHGYGRRLHAGSADRLFRQLKDAVESAGIKGLDKWHRPDKKALLPRRAVYQYQSADASRKFWRPKIEQAVKEWRG</sequence>
<dbReference type="OrthoDB" id="374045at2759"/>
<proteinExistence type="predicted"/>
<name>A0A2S5B2A4_9BASI</name>
<keyword evidence="2" id="KW-0732">Signal</keyword>
<dbReference type="Gene3D" id="3.90.1640.10">
    <property type="entry name" value="inorganic pyrophosphatase (n-terminal core)"/>
    <property type="match status" value="1"/>
</dbReference>
<evidence type="ECO:0000313" key="5">
    <source>
        <dbReference type="Proteomes" id="UP000237144"/>
    </source>
</evidence>